<accession>A0ABR8X1T9</accession>
<organism evidence="2 3">
    <name type="scientific">Microbacterium gallinarum</name>
    <dbReference type="NCBI Taxonomy" id="2762209"/>
    <lineage>
        <taxon>Bacteria</taxon>
        <taxon>Bacillati</taxon>
        <taxon>Actinomycetota</taxon>
        <taxon>Actinomycetes</taxon>
        <taxon>Micrococcales</taxon>
        <taxon>Microbacteriaceae</taxon>
        <taxon>Microbacterium</taxon>
    </lineage>
</organism>
<dbReference type="Proteomes" id="UP000602532">
    <property type="component" value="Unassembled WGS sequence"/>
</dbReference>
<dbReference type="SUPFAM" id="SSF54427">
    <property type="entry name" value="NTF2-like"/>
    <property type="match status" value="1"/>
</dbReference>
<dbReference type="CDD" id="cd00531">
    <property type="entry name" value="NTF2_like"/>
    <property type="match status" value="1"/>
</dbReference>
<evidence type="ECO:0000259" key="1">
    <source>
        <dbReference type="Pfam" id="PF13577"/>
    </source>
</evidence>
<feature type="domain" description="SnoaL-like" evidence="1">
    <location>
        <begin position="7"/>
        <end position="134"/>
    </location>
</feature>
<evidence type="ECO:0000313" key="3">
    <source>
        <dbReference type="Proteomes" id="UP000602532"/>
    </source>
</evidence>
<reference evidence="2 3" key="1">
    <citation type="submission" date="2020-08" db="EMBL/GenBank/DDBJ databases">
        <title>A Genomic Blueprint of the Chicken Gut Microbiome.</title>
        <authorList>
            <person name="Gilroy R."/>
            <person name="Ravi A."/>
            <person name="Getino M."/>
            <person name="Pursley I."/>
            <person name="Horton D.L."/>
            <person name="Alikhan N.-F."/>
            <person name="Baker D."/>
            <person name="Gharbi K."/>
            <person name="Hall N."/>
            <person name="Watson M."/>
            <person name="Adriaenssens E.M."/>
            <person name="Foster-Nyarko E."/>
            <person name="Jarju S."/>
            <person name="Secka A."/>
            <person name="Antonio M."/>
            <person name="Oren A."/>
            <person name="Chaudhuri R."/>
            <person name="La Ragione R.M."/>
            <person name="Hildebrand F."/>
            <person name="Pallen M.J."/>
        </authorList>
    </citation>
    <scope>NUCLEOTIDE SEQUENCE [LARGE SCALE GENOMIC DNA]</scope>
    <source>
        <strain evidence="2 3">Sa1CUA4</strain>
    </source>
</reference>
<protein>
    <submittedName>
        <fullName evidence="2">Nuclear transport factor 2 family protein</fullName>
    </submittedName>
</protein>
<dbReference type="RefSeq" id="WP_191765451.1">
    <property type="nucleotide sequence ID" value="NZ_JACSPM010000001.1"/>
</dbReference>
<dbReference type="Pfam" id="PF13577">
    <property type="entry name" value="SnoaL_4"/>
    <property type="match status" value="1"/>
</dbReference>
<name>A0ABR8X1T9_9MICO</name>
<dbReference type="Gene3D" id="3.10.450.50">
    <property type="match status" value="1"/>
</dbReference>
<gene>
    <name evidence="2" type="ORF">H9622_06785</name>
</gene>
<evidence type="ECO:0000313" key="2">
    <source>
        <dbReference type="EMBL" id="MBD8023297.1"/>
    </source>
</evidence>
<dbReference type="InterPro" id="IPR037401">
    <property type="entry name" value="SnoaL-like"/>
</dbReference>
<proteinExistence type="predicted"/>
<dbReference type="InterPro" id="IPR032710">
    <property type="entry name" value="NTF2-like_dom_sf"/>
</dbReference>
<keyword evidence="3" id="KW-1185">Reference proteome</keyword>
<sequence>MTDLALLLDELAIKNLSHRYAIALDRDDREEWASLFSDDIAFESGSTVRGLEDVLRIPREQLARYQKTLHSVTTQKISLAGDTATGEVYCVAHHIYEDFHQNRRLPFDLSHNFLIRYEDDYSRIDGRWVFTRRRVVTEARFVNQIIPAEG</sequence>
<dbReference type="EMBL" id="JACSPM010000001">
    <property type="protein sequence ID" value="MBD8023297.1"/>
    <property type="molecule type" value="Genomic_DNA"/>
</dbReference>
<comment type="caution">
    <text evidence="2">The sequence shown here is derived from an EMBL/GenBank/DDBJ whole genome shotgun (WGS) entry which is preliminary data.</text>
</comment>